<feature type="domain" description="PAS" evidence="6">
    <location>
        <begin position="133"/>
        <end position="169"/>
    </location>
</feature>
<dbReference type="GO" id="GO:0008408">
    <property type="term" value="F:3'-5' exonuclease activity"/>
    <property type="evidence" value="ECO:0007669"/>
    <property type="project" value="TreeGrafter"/>
</dbReference>
<dbReference type="InterPro" id="IPR000014">
    <property type="entry name" value="PAS"/>
</dbReference>
<dbReference type="GO" id="GO:0005829">
    <property type="term" value="C:cytosol"/>
    <property type="evidence" value="ECO:0007669"/>
    <property type="project" value="TreeGrafter"/>
</dbReference>
<evidence type="ECO:0000313" key="8">
    <source>
        <dbReference type="Proteomes" id="UP000219621"/>
    </source>
</evidence>
<gene>
    <name evidence="7" type="ORF">SAMN05421508_10185</name>
</gene>
<evidence type="ECO:0000313" key="7">
    <source>
        <dbReference type="EMBL" id="SOD89021.1"/>
    </source>
</evidence>
<dbReference type="InterPro" id="IPR013520">
    <property type="entry name" value="Ribonucl_H"/>
</dbReference>
<dbReference type="Pfam" id="PF00989">
    <property type="entry name" value="PAS"/>
    <property type="match status" value="1"/>
</dbReference>
<name>A0A286G0G3_9PROT</name>
<dbReference type="Gene3D" id="3.30.450.20">
    <property type="entry name" value="PAS domain"/>
    <property type="match status" value="1"/>
</dbReference>
<dbReference type="CDD" id="cd06127">
    <property type="entry name" value="DEDDh"/>
    <property type="match status" value="1"/>
</dbReference>
<keyword evidence="5" id="KW-0472">Membrane</keyword>
<comment type="catalytic activity">
    <reaction evidence="4">
        <text>DNA(n) + a 2'-deoxyribonucleoside 5'-triphosphate = DNA(n+1) + diphosphate</text>
        <dbReference type="Rhea" id="RHEA:22508"/>
        <dbReference type="Rhea" id="RHEA-COMP:17339"/>
        <dbReference type="Rhea" id="RHEA-COMP:17340"/>
        <dbReference type="ChEBI" id="CHEBI:33019"/>
        <dbReference type="ChEBI" id="CHEBI:61560"/>
        <dbReference type="ChEBI" id="CHEBI:173112"/>
        <dbReference type="EC" id="2.7.7.7"/>
    </reaction>
</comment>
<keyword evidence="5" id="KW-1133">Transmembrane helix</keyword>
<dbReference type="AlphaFoldDB" id="A0A286G0G3"/>
<dbReference type="PANTHER" id="PTHR30231:SF41">
    <property type="entry name" value="DNA POLYMERASE III SUBUNIT EPSILON"/>
    <property type="match status" value="1"/>
</dbReference>
<evidence type="ECO:0000256" key="5">
    <source>
        <dbReference type="SAM" id="Phobius"/>
    </source>
</evidence>
<comment type="function">
    <text evidence="2">DNA polymerase III is a complex, multichain enzyme responsible for most of the replicative synthesis in bacteria. The epsilon subunit contain the editing function and is a proofreading 3'-5' exonuclease.</text>
</comment>
<dbReference type="EMBL" id="OCNJ01000001">
    <property type="protein sequence ID" value="SOD89021.1"/>
    <property type="molecule type" value="Genomic_DNA"/>
</dbReference>
<organism evidence="7 8">
    <name type="scientific">Caenispirillum bisanense</name>
    <dbReference type="NCBI Taxonomy" id="414052"/>
    <lineage>
        <taxon>Bacteria</taxon>
        <taxon>Pseudomonadati</taxon>
        <taxon>Pseudomonadota</taxon>
        <taxon>Alphaproteobacteria</taxon>
        <taxon>Rhodospirillales</taxon>
        <taxon>Novispirillaceae</taxon>
        <taxon>Caenispirillum</taxon>
    </lineage>
</organism>
<dbReference type="InterPro" id="IPR006054">
    <property type="entry name" value="DnaQ"/>
</dbReference>
<evidence type="ECO:0000259" key="6">
    <source>
        <dbReference type="PROSITE" id="PS50112"/>
    </source>
</evidence>
<dbReference type="InterPro" id="IPR013767">
    <property type="entry name" value="PAS_fold"/>
</dbReference>
<evidence type="ECO:0000256" key="2">
    <source>
        <dbReference type="ARBA" id="ARBA00025483"/>
    </source>
</evidence>
<feature type="transmembrane region" description="Helical" evidence="5">
    <location>
        <begin position="16"/>
        <end position="37"/>
    </location>
</feature>
<evidence type="ECO:0000256" key="4">
    <source>
        <dbReference type="ARBA" id="ARBA00049244"/>
    </source>
</evidence>
<dbReference type="Gene3D" id="3.30.420.10">
    <property type="entry name" value="Ribonuclease H-like superfamily/Ribonuclease H"/>
    <property type="match status" value="1"/>
</dbReference>
<proteinExistence type="predicted"/>
<dbReference type="InterPro" id="IPR036397">
    <property type="entry name" value="RNaseH_sf"/>
</dbReference>
<dbReference type="SMART" id="SM00091">
    <property type="entry name" value="PAS"/>
    <property type="match status" value="1"/>
</dbReference>
<dbReference type="GO" id="GO:0006355">
    <property type="term" value="P:regulation of DNA-templated transcription"/>
    <property type="evidence" value="ECO:0007669"/>
    <property type="project" value="InterPro"/>
</dbReference>
<dbReference type="FunFam" id="3.30.420.10:FF:000045">
    <property type="entry name" value="3'-5' exonuclease DinG"/>
    <property type="match status" value="1"/>
</dbReference>
<keyword evidence="5" id="KW-0812">Transmembrane</keyword>
<dbReference type="SMART" id="SM00479">
    <property type="entry name" value="EXOIII"/>
    <property type="match status" value="1"/>
</dbReference>
<dbReference type="PANTHER" id="PTHR30231">
    <property type="entry name" value="DNA POLYMERASE III SUBUNIT EPSILON"/>
    <property type="match status" value="1"/>
</dbReference>
<dbReference type="InterPro" id="IPR012337">
    <property type="entry name" value="RNaseH-like_sf"/>
</dbReference>
<comment type="subunit">
    <text evidence="3">DNA polymerase III contains a core (composed of alpha, epsilon and theta chains) that associates with a tau subunit. This core dimerizes to form the POLIII' complex. PolIII' associates with the gamma complex (composed of gamma, delta, delta', psi and chi chains) and with the beta chain to form the complete DNA polymerase III complex.</text>
</comment>
<dbReference type="SUPFAM" id="SSF53098">
    <property type="entry name" value="Ribonuclease H-like"/>
    <property type="match status" value="1"/>
</dbReference>
<reference evidence="7 8" key="1">
    <citation type="submission" date="2017-09" db="EMBL/GenBank/DDBJ databases">
        <authorList>
            <person name="Ehlers B."/>
            <person name="Leendertz F.H."/>
        </authorList>
    </citation>
    <scope>NUCLEOTIDE SEQUENCE [LARGE SCALE GENOMIC DNA]</scope>
    <source>
        <strain evidence="7 8">USBA 140</strain>
    </source>
</reference>
<dbReference type="CDD" id="cd00130">
    <property type="entry name" value="PAS"/>
    <property type="match status" value="1"/>
</dbReference>
<feature type="transmembrane region" description="Helical" evidence="5">
    <location>
        <begin position="49"/>
        <end position="75"/>
    </location>
</feature>
<dbReference type="Pfam" id="PF00929">
    <property type="entry name" value="RNase_T"/>
    <property type="match status" value="1"/>
</dbReference>
<evidence type="ECO:0000256" key="3">
    <source>
        <dbReference type="ARBA" id="ARBA00026073"/>
    </source>
</evidence>
<dbReference type="EC" id="2.7.7.7" evidence="1"/>
<keyword evidence="8" id="KW-1185">Reference proteome</keyword>
<dbReference type="GO" id="GO:0003677">
    <property type="term" value="F:DNA binding"/>
    <property type="evidence" value="ECO:0007669"/>
    <property type="project" value="InterPro"/>
</dbReference>
<dbReference type="SUPFAM" id="SSF55785">
    <property type="entry name" value="PYP-like sensor domain (PAS domain)"/>
    <property type="match status" value="1"/>
</dbReference>
<dbReference type="GO" id="GO:0003887">
    <property type="term" value="F:DNA-directed DNA polymerase activity"/>
    <property type="evidence" value="ECO:0007669"/>
    <property type="project" value="UniProtKB-EC"/>
</dbReference>
<dbReference type="PROSITE" id="PS50112">
    <property type="entry name" value="PAS"/>
    <property type="match status" value="1"/>
</dbReference>
<protein>
    <recommendedName>
        <fullName evidence="1">DNA-directed DNA polymerase</fullName>
        <ecNumber evidence="1">2.7.7.7</ecNumber>
    </recommendedName>
</protein>
<evidence type="ECO:0000256" key="1">
    <source>
        <dbReference type="ARBA" id="ARBA00012417"/>
    </source>
</evidence>
<sequence length="472" mass="49559">MGGMTRHGPTRRTLRLAFLALAAVVLAAVGGAVWLVADAGLLRDAAGAPAVPALVVLALAFAALTGLWACWGVLASHFADLERLRAGVLVASVSRDGRLPPPRDRAAGPDEVARLREAVETLVLRRLFPSAGPDERLTAVLATLDEAILVVTEQGQVSLVNAAARALLGDEPVRVGSSVFAALERDDLLDAMAHAHAEPGGAVDATLPGVDGRRWPARICELTGHGGYVVRLTATPVGGPRLRVVAEDGAVHHDLSLHDALPEAAADDATPLFDLPALVFDCESTGLDVRADRIVSMGGVRVHGTRIFHIANIDRLVNPGVPIPPRSSAIHGITDELARDAPPFPEVWPALEPLLRGAVLVGHNIGFDLALLRRECSLAGLTPPAPPTLDTLLLAGLLFPDMTDLSLEALAERLGVDIHGRHTALGDALVTAELYVRLLPLLDSAGIATLAEARAFTGRATALRARQRAMGW</sequence>
<dbReference type="NCBIfam" id="TIGR00573">
    <property type="entry name" value="dnaq"/>
    <property type="match status" value="1"/>
</dbReference>
<dbReference type="GO" id="GO:0045004">
    <property type="term" value="P:DNA replication proofreading"/>
    <property type="evidence" value="ECO:0007669"/>
    <property type="project" value="TreeGrafter"/>
</dbReference>
<dbReference type="Proteomes" id="UP000219621">
    <property type="component" value="Unassembled WGS sequence"/>
</dbReference>
<dbReference type="InterPro" id="IPR035965">
    <property type="entry name" value="PAS-like_dom_sf"/>
</dbReference>
<accession>A0A286G0G3</accession>